<keyword evidence="3" id="KW-1185">Reference proteome</keyword>
<dbReference type="RefSeq" id="WP_115476561.1">
    <property type="nucleotide sequence ID" value="NZ_QRBF01000001.1"/>
</dbReference>
<dbReference type="SUPFAM" id="SSF55729">
    <property type="entry name" value="Acyl-CoA N-acyltransferases (Nat)"/>
    <property type="match status" value="1"/>
</dbReference>
<dbReference type="PANTHER" id="PTHR43792:SF13">
    <property type="entry name" value="ACETYLTRANSFERASE"/>
    <property type="match status" value="1"/>
</dbReference>
<comment type="caution">
    <text evidence="2">The sequence shown here is derived from an EMBL/GenBank/DDBJ whole genome shotgun (WGS) entry which is preliminary data.</text>
</comment>
<dbReference type="Proteomes" id="UP000255334">
    <property type="component" value="Unassembled WGS sequence"/>
</dbReference>
<dbReference type="OrthoDB" id="9801656at2"/>
<evidence type="ECO:0000313" key="2">
    <source>
        <dbReference type="EMBL" id="RDS86308.1"/>
    </source>
</evidence>
<accession>A0A370XD18</accession>
<dbReference type="PROSITE" id="PS51186">
    <property type="entry name" value="GNAT"/>
    <property type="match status" value="1"/>
</dbReference>
<reference evidence="2 3" key="1">
    <citation type="submission" date="2018-07" db="EMBL/GenBank/DDBJ databases">
        <title>Dyella monticola sp. nov. and Dyella psychrodurans sp. nov. isolated from monsoon evergreen broad-leaved forest soil of Dinghu Mountain, China.</title>
        <authorList>
            <person name="Gao Z."/>
            <person name="Qiu L."/>
        </authorList>
    </citation>
    <scope>NUCLEOTIDE SEQUENCE [LARGE SCALE GENOMIC DNA]</scope>
    <source>
        <strain evidence="2 3">4MSK11</strain>
    </source>
</reference>
<dbReference type="AlphaFoldDB" id="A0A370XD18"/>
<dbReference type="EMBL" id="QRBF01000001">
    <property type="protein sequence ID" value="RDS86308.1"/>
    <property type="molecule type" value="Genomic_DNA"/>
</dbReference>
<gene>
    <name evidence="2" type="ORF">DWU99_03345</name>
</gene>
<dbReference type="PANTHER" id="PTHR43792">
    <property type="entry name" value="GNAT FAMILY, PUTATIVE (AFU_ORTHOLOGUE AFUA_3G00765)-RELATED-RELATED"/>
    <property type="match status" value="1"/>
</dbReference>
<dbReference type="InterPro" id="IPR000182">
    <property type="entry name" value="GNAT_dom"/>
</dbReference>
<name>A0A370XD18_9GAMM</name>
<proteinExistence type="predicted"/>
<organism evidence="2 3">
    <name type="scientific">Dyella psychrodurans</name>
    <dbReference type="NCBI Taxonomy" id="1927960"/>
    <lineage>
        <taxon>Bacteria</taxon>
        <taxon>Pseudomonadati</taxon>
        <taxon>Pseudomonadota</taxon>
        <taxon>Gammaproteobacteria</taxon>
        <taxon>Lysobacterales</taxon>
        <taxon>Rhodanobacteraceae</taxon>
        <taxon>Dyella</taxon>
    </lineage>
</organism>
<dbReference type="InterPro" id="IPR051531">
    <property type="entry name" value="N-acetyltransferase"/>
</dbReference>
<sequence>MLIRLQPLTLPQIDARLMGTETVNGLHLTEDVVPHAVLAMASAALKRGQLPQWWQPRLFLLGYPPIAVGSATFKGEPVNGRIEIGYGVAHDYAGCGYATMGVRLMAAYAFAHPDVDEVLAETGIDNIASRRVVQKVGFTLIGERDSEDDGLLDRWLLSRDSFSG</sequence>
<evidence type="ECO:0000313" key="3">
    <source>
        <dbReference type="Proteomes" id="UP000255334"/>
    </source>
</evidence>
<dbReference type="GO" id="GO:0016747">
    <property type="term" value="F:acyltransferase activity, transferring groups other than amino-acyl groups"/>
    <property type="evidence" value="ECO:0007669"/>
    <property type="project" value="InterPro"/>
</dbReference>
<dbReference type="Pfam" id="PF13302">
    <property type="entry name" value="Acetyltransf_3"/>
    <property type="match status" value="1"/>
</dbReference>
<keyword evidence="2" id="KW-0808">Transferase</keyword>
<evidence type="ECO:0000259" key="1">
    <source>
        <dbReference type="PROSITE" id="PS51186"/>
    </source>
</evidence>
<dbReference type="Gene3D" id="3.40.630.30">
    <property type="match status" value="1"/>
</dbReference>
<protein>
    <submittedName>
        <fullName evidence="2">N-acetyltransferase</fullName>
    </submittedName>
</protein>
<dbReference type="InterPro" id="IPR016181">
    <property type="entry name" value="Acyl_CoA_acyltransferase"/>
</dbReference>
<feature type="domain" description="N-acetyltransferase" evidence="1">
    <location>
        <begin position="13"/>
        <end position="158"/>
    </location>
</feature>